<feature type="domain" description="GPI inositol-deacylase winged helix" evidence="3">
    <location>
        <begin position="510"/>
        <end position="593"/>
    </location>
</feature>
<feature type="repeat" description="ANK" evidence="2">
    <location>
        <begin position="921"/>
        <end position="953"/>
    </location>
</feature>
<accession>A0AA39XCR3</accession>
<dbReference type="PANTHER" id="PTHR10622:SF11">
    <property type="entry name" value="HET-DOMAIN-CONTAINING PROTEIN"/>
    <property type="match status" value="1"/>
</dbReference>
<evidence type="ECO:0000259" key="3">
    <source>
        <dbReference type="Pfam" id="PF22939"/>
    </source>
</evidence>
<keyword evidence="6" id="KW-1185">Reference proteome</keyword>
<name>A0AA39XCR3_9PEZI</name>
<dbReference type="SUPFAM" id="SSF52540">
    <property type="entry name" value="P-loop containing nucleoside triphosphate hydrolases"/>
    <property type="match status" value="1"/>
</dbReference>
<dbReference type="Pfam" id="PF24883">
    <property type="entry name" value="NPHP3_N"/>
    <property type="match status" value="1"/>
</dbReference>
<comment type="caution">
    <text evidence="5">The sequence shown here is derived from an EMBL/GenBank/DDBJ whole genome shotgun (WGS) entry which is preliminary data.</text>
</comment>
<dbReference type="Gene3D" id="1.25.40.20">
    <property type="entry name" value="Ankyrin repeat-containing domain"/>
    <property type="match status" value="3"/>
</dbReference>
<feature type="domain" description="Nephrocystin 3-like N-terminal" evidence="4">
    <location>
        <begin position="227"/>
        <end position="393"/>
    </location>
</feature>
<dbReference type="InterPro" id="IPR027417">
    <property type="entry name" value="P-loop_NTPase"/>
</dbReference>
<proteinExistence type="predicted"/>
<dbReference type="InterPro" id="IPR054471">
    <property type="entry name" value="GPIID_WHD"/>
</dbReference>
<dbReference type="SUPFAM" id="SSF48403">
    <property type="entry name" value="Ankyrin repeat"/>
    <property type="match status" value="2"/>
</dbReference>
<dbReference type="InterPro" id="IPR002110">
    <property type="entry name" value="Ankyrin_rpt"/>
</dbReference>
<feature type="repeat" description="ANK" evidence="2">
    <location>
        <begin position="822"/>
        <end position="854"/>
    </location>
</feature>
<dbReference type="Gene3D" id="3.40.50.300">
    <property type="entry name" value="P-loop containing nucleotide triphosphate hydrolases"/>
    <property type="match status" value="1"/>
</dbReference>
<dbReference type="SMART" id="SM00248">
    <property type="entry name" value="ANK"/>
    <property type="match status" value="10"/>
</dbReference>
<keyword evidence="2" id="KW-0040">ANK repeat</keyword>
<gene>
    <name evidence="5" type="ORF">B0T14DRAFT_501427</name>
</gene>
<evidence type="ECO:0008006" key="7">
    <source>
        <dbReference type="Google" id="ProtNLM"/>
    </source>
</evidence>
<dbReference type="PANTHER" id="PTHR10622">
    <property type="entry name" value="HET DOMAIN-CONTAINING PROTEIN"/>
    <property type="match status" value="1"/>
</dbReference>
<dbReference type="Pfam" id="PF12796">
    <property type="entry name" value="Ank_2"/>
    <property type="match status" value="2"/>
</dbReference>
<dbReference type="EMBL" id="JAULSU010000001">
    <property type="protein sequence ID" value="KAK0631285.1"/>
    <property type="molecule type" value="Genomic_DNA"/>
</dbReference>
<dbReference type="PROSITE" id="PS50297">
    <property type="entry name" value="ANK_REP_REGION"/>
    <property type="match status" value="2"/>
</dbReference>
<reference evidence="5" key="1">
    <citation type="submission" date="2023-06" db="EMBL/GenBank/DDBJ databases">
        <title>Genome-scale phylogeny and comparative genomics of the fungal order Sordariales.</title>
        <authorList>
            <consortium name="Lawrence Berkeley National Laboratory"/>
            <person name="Hensen N."/>
            <person name="Bonometti L."/>
            <person name="Westerberg I."/>
            <person name="Brannstrom I.O."/>
            <person name="Guillou S."/>
            <person name="Cros-Aarteil S."/>
            <person name="Calhoun S."/>
            <person name="Haridas S."/>
            <person name="Kuo A."/>
            <person name="Mondo S."/>
            <person name="Pangilinan J."/>
            <person name="Riley R."/>
            <person name="Labutti K."/>
            <person name="Andreopoulos B."/>
            <person name="Lipzen A."/>
            <person name="Chen C."/>
            <person name="Yanf M."/>
            <person name="Daum C."/>
            <person name="Ng V."/>
            <person name="Clum A."/>
            <person name="Steindorff A."/>
            <person name="Ohm R."/>
            <person name="Martin F."/>
            <person name="Silar P."/>
            <person name="Natvig D."/>
            <person name="Lalanne C."/>
            <person name="Gautier V."/>
            <person name="Ament-Velasquez S.L."/>
            <person name="Kruys A."/>
            <person name="Hutchinson M.I."/>
            <person name="Powell A.J."/>
            <person name="Barry K."/>
            <person name="Miller A.N."/>
            <person name="Grigoriev I.V."/>
            <person name="Debuchy R."/>
            <person name="Gladieux P."/>
            <person name="Thoren M.H."/>
            <person name="Johannesson H."/>
        </authorList>
    </citation>
    <scope>NUCLEOTIDE SEQUENCE</scope>
    <source>
        <strain evidence="5">CBS 606.72</strain>
    </source>
</reference>
<organism evidence="5 6">
    <name type="scientific">Immersiella caudata</name>
    <dbReference type="NCBI Taxonomy" id="314043"/>
    <lineage>
        <taxon>Eukaryota</taxon>
        <taxon>Fungi</taxon>
        <taxon>Dikarya</taxon>
        <taxon>Ascomycota</taxon>
        <taxon>Pezizomycotina</taxon>
        <taxon>Sordariomycetes</taxon>
        <taxon>Sordariomycetidae</taxon>
        <taxon>Sordariales</taxon>
        <taxon>Lasiosphaeriaceae</taxon>
        <taxon>Immersiella</taxon>
    </lineage>
</organism>
<dbReference type="Proteomes" id="UP001175000">
    <property type="component" value="Unassembled WGS sequence"/>
</dbReference>
<protein>
    <recommendedName>
        <fullName evidence="7">NACHT domain-containing protein</fullName>
    </recommendedName>
</protein>
<keyword evidence="1" id="KW-0677">Repeat</keyword>
<feature type="repeat" description="ANK" evidence="2">
    <location>
        <begin position="789"/>
        <end position="821"/>
    </location>
</feature>
<dbReference type="Pfam" id="PF22939">
    <property type="entry name" value="WHD_GPIID"/>
    <property type="match status" value="1"/>
</dbReference>
<sequence length="1057" mass="118979">MRLLQYNTAGELSLTEDFPSNKVPEYAILSHTWGDQEGKAGYTKIRFCGDQATEDGLQFFWLQGAINSMFRWYRDAAKCYVYLSDAFRASRWFTRGWTLQELIAPASVDFFSREGHQIHSVTKIPLAALQGSPLSAFGVQERMAWIGERQTTHEEDRAYSLFGLFDVHMPLLYGEGETKAFRRLGEEIARGEGHIISRRDKENKILGRLNTSPYQDRKDVNPDRVPGTCEWFVSHPRFREWQGSQSSRILWVSADPGCGKSVLAKHLVDSVLPTTRSRLVCYFFFKDGFNDQINATSALCCILHQIFKQRRSLLSSTILDQLDAGGETITQSFSEIWKILIDVAKDECAGEIICLLDAVDECESEGRSQLARALCRLYGTTTNFNLKFLLTSRPYDEIRRSFQPLDAAELPMIRLSGESSAEISMISREISIFIKARAQDLATRLRLTDKEHSVLLGQLMRVPNQTYLWVHLTLDIIQKAVGVDRDKIVAITSQLPKTVNEAYDKILSKSGDPEMAIKILHIIVAAARPLTMVEMGVALALQRDHRSYDDLELKSEDRLRDDIRDVCGLFVTVIDSRIYLLHQTAREFLVYDKAGPLQGAQEDLRWKHVLQPQESHRILAEICVWHLLLAELETCPLDENGSLNQYARDHVFLDYSAKNWATHFRELPAGTQKVMTKQILEICDISSNRFRTWFRIYWTTTSTDCPEGFTPLMVASYFGLDTAAQFLRQEDGSDLDSRDATYQRSALSWAAKNGFDAVVKLLTEDTGSGLGRLKRRYKRGDRVNSVDKYGRTPLTYSVWSGNVATVKLLIKAGAKVAVRDEIGGTPLSYAICNGHEQMVEQLIGKGKQADSVGSIVRDLLRSAVKKGDEAVVELLVETRGVDINAEGGDGRTLLSHASEHGHTIIMKTLLRKADINAQGRDGATALHWATMGRDKAPISLLLESKADVEAKDRNGSTPLAWALETKFDPSIEMLLMERQDIDYEYEIDTPLLRSVEIGYEYAVRLLLEKGAMPTLKCRSGNSPLSLAKDLGSSEMIRLLESYCPVQTEEARATLGSI</sequence>
<dbReference type="InterPro" id="IPR056884">
    <property type="entry name" value="NPHP3-like_N"/>
</dbReference>
<evidence type="ECO:0000256" key="2">
    <source>
        <dbReference type="PROSITE-ProRule" id="PRU00023"/>
    </source>
</evidence>
<evidence type="ECO:0000313" key="6">
    <source>
        <dbReference type="Proteomes" id="UP001175000"/>
    </source>
</evidence>
<dbReference type="AlphaFoldDB" id="A0AA39XCR3"/>
<evidence type="ECO:0000256" key="1">
    <source>
        <dbReference type="ARBA" id="ARBA00022737"/>
    </source>
</evidence>
<evidence type="ECO:0000259" key="4">
    <source>
        <dbReference type="Pfam" id="PF24883"/>
    </source>
</evidence>
<dbReference type="InterPro" id="IPR036770">
    <property type="entry name" value="Ankyrin_rpt-contain_sf"/>
</dbReference>
<dbReference type="PROSITE" id="PS50088">
    <property type="entry name" value="ANK_REPEAT"/>
    <property type="match status" value="3"/>
</dbReference>
<evidence type="ECO:0000313" key="5">
    <source>
        <dbReference type="EMBL" id="KAK0631285.1"/>
    </source>
</evidence>